<dbReference type="InterPro" id="IPR011006">
    <property type="entry name" value="CheY-like_superfamily"/>
</dbReference>
<organism evidence="3 4">
    <name type="scientific">Flavobacterium piscis</name>
    <dbReference type="NCBI Taxonomy" id="1114874"/>
    <lineage>
        <taxon>Bacteria</taxon>
        <taxon>Pseudomonadati</taxon>
        <taxon>Bacteroidota</taxon>
        <taxon>Flavobacteriia</taxon>
        <taxon>Flavobacteriales</taxon>
        <taxon>Flavobacteriaceae</taxon>
        <taxon>Flavobacterium</taxon>
    </lineage>
</organism>
<dbReference type="Gene3D" id="3.40.50.2300">
    <property type="match status" value="1"/>
</dbReference>
<feature type="domain" description="Response regulatory" evidence="2">
    <location>
        <begin position="7"/>
        <end position="129"/>
    </location>
</feature>
<dbReference type="RefSeq" id="WP_310282981.1">
    <property type="nucleotide sequence ID" value="NZ_JAVDWQ010000014.1"/>
</dbReference>
<dbReference type="Pfam" id="PF00072">
    <property type="entry name" value="Response_reg"/>
    <property type="match status" value="1"/>
</dbReference>
<name>A0ABU1YBK8_9FLAO</name>
<proteinExistence type="predicted"/>
<reference evidence="3 4" key="1">
    <citation type="submission" date="2023-07" db="EMBL/GenBank/DDBJ databases">
        <title>Sorghum-associated microbial communities from plants grown in Nebraska, USA.</title>
        <authorList>
            <person name="Schachtman D."/>
        </authorList>
    </citation>
    <scope>NUCLEOTIDE SEQUENCE [LARGE SCALE GENOMIC DNA]</scope>
    <source>
        <strain evidence="3 4">4129</strain>
    </source>
</reference>
<sequence length="149" mass="17131">MNTRVYNLLLADDDEDDCDFFKEALEELLIPFSLSTVNDGAELMKFLSDKPVENLPDIVFLDLNMPRKNGLECLTEIKQNKKLQHLSVIIFSTSLNMDIVDIMYEKGAIYYIRKPGDYAKLKKVIGNALTLIPENNLKQPEREQFVLES</sequence>
<protein>
    <submittedName>
        <fullName evidence="3">CheY-like chemotaxis protein</fullName>
    </submittedName>
</protein>
<gene>
    <name evidence="3" type="ORF">J2W48_003582</name>
</gene>
<dbReference type="InterPro" id="IPR001789">
    <property type="entry name" value="Sig_transdc_resp-reg_receiver"/>
</dbReference>
<comment type="caution">
    <text evidence="3">The sequence shown here is derived from an EMBL/GenBank/DDBJ whole genome shotgun (WGS) entry which is preliminary data.</text>
</comment>
<accession>A0ABU1YBK8</accession>
<evidence type="ECO:0000259" key="2">
    <source>
        <dbReference type="PROSITE" id="PS50110"/>
    </source>
</evidence>
<feature type="modified residue" description="4-aspartylphosphate" evidence="1">
    <location>
        <position position="62"/>
    </location>
</feature>
<keyword evidence="1" id="KW-0597">Phosphoprotein</keyword>
<evidence type="ECO:0000313" key="3">
    <source>
        <dbReference type="EMBL" id="MDR7211625.1"/>
    </source>
</evidence>
<evidence type="ECO:0000256" key="1">
    <source>
        <dbReference type="PROSITE-ProRule" id="PRU00169"/>
    </source>
</evidence>
<dbReference type="PROSITE" id="PS50110">
    <property type="entry name" value="RESPONSE_REGULATORY"/>
    <property type="match status" value="1"/>
</dbReference>
<keyword evidence="4" id="KW-1185">Reference proteome</keyword>
<dbReference type="EMBL" id="JAVDWQ010000014">
    <property type="protein sequence ID" value="MDR7211625.1"/>
    <property type="molecule type" value="Genomic_DNA"/>
</dbReference>
<dbReference type="InterPro" id="IPR052893">
    <property type="entry name" value="TCS_response_regulator"/>
</dbReference>
<evidence type="ECO:0000313" key="4">
    <source>
        <dbReference type="Proteomes" id="UP001269081"/>
    </source>
</evidence>
<dbReference type="SUPFAM" id="SSF52172">
    <property type="entry name" value="CheY-like"/>
    <property type="match status" value="1"/>
</dbReference>
<dbReference type="PANTHER" id="PTHR44520:SF2">
    <property type="entry name" value="RESPONSE REGULATOR RCP1"/>
    <property type="match status" value="1"/>
</dbReference>
<dbReference type="SMART" id="SM00448">
    <property type="entry name" value="REC"/>
    <property type="match status" value="1"/>
</dbReference>
<dbReference type="PANTHER" id="PTHR44520">
    <property type="entry name" value="RESPONSE REGULATOR RCP1-RELATED"/>
    <property type="match status" value="1"/>
</dbReference>
<dbReference type="Proteomes" id="UP001269081">
    <property type="component" value="Unassembled WGS sequence"/>
</dbReference>